<name>A0A5E4F3B4_PRUDU</name>
<dbReference type="PANTHER" id="PTHR19444:SF13">
    <property type="entry name" value="PROTEIN UNC-93 HOMOLOG A"/>
    <property type="match status" value="1"/>
</dbReference>
<dbReference type="InterPro" id="IPR044771">
    <property type="entry name" value="UN933_plant"/>
</dbReference>
<dbReference type="Gramene" id="VVA22595">
    <property type="protein sequence ID" value="VVA22595"/>
    <property type="gene ID" value="Prudul26B005725"/>
</dbReference>
<dbReference type="FunCoup" id="A0A5E4F3B4">
    <property type="interactions" value="774"/>
</dbReference>
<feature type="transmembrane region" description="Helical" evidence="6">
    <location>
        <begin position="315"/>
        <end position="335"/>
    </location>
</feature>
<dbReference type="InterPro" id="IPR036259">
    <property type="entry name" value="MFS_trans_sf"/>
</dbReference>
<evidence type="ECO:0000256" key="6">
    <source>
        <dbReference type="SAM" id="Phobius"/>
    </source>
</evidence>
<evidence type="ECO:0008006" key="9">
    <source>
        <dbReference type="Google" id="ProtNLM"/>
    </source>
</evidence>
<dbReference type="Gene3D" id="1.20.1250.20">
    <property type="entry name" value="MFS general substrate transporter like domains"/>
    <property type="match status" value="1"/>
</dbReference>
<keyword evidence="5 6" id="KW-0472">Membrane</keyword>
<dbReference type="Proteomes" id="UP000327085">
    <property type="component" value="Chromosome 6"/>
</dbReference>
<evidence type="ECO:0000256" key="4">
    <source>
        <dbReference type="ARBA" id="ARBA00022989"/>
    </source>
</evidence>
<dbReference type="EMBL" id="CABIKO010000062">
    <property type="protein sequence ID" value="VVA22595.1"/>
    <property type="molecule type" value="Genomic_DNA"/>
</dbReference>
<dbReference type="Pfam" id="PF05978">
    <property type="entry name" value="UNC-93"/>
    <property type="match status" value="1"/>
</dbReference>
<feature type="transmembrane region" description="Helical" evidence="6">
    <location>
        <begin position="194"/>
        <end position="213"/>
    </location>
</feature>
<feature type="transmembrane region" description="Helical" evidence="6">
    <location>
        <begin position="410"/>
        <end position="427"/>
    </location>
</feature>
<feature type="transmembrane region" description="Helical" evidence="6">
    <location>
        <begin position="67"/>
        <end position="87"/>
    </location>
</feature>
<evidence type="ECO:0000256" key="2">
    <source>
        <dbReference type="ARBA" id="ARBA00009172"/>
    </source>
</evidence>
<dbReference type="InterPro" id="IPR010291">
    <property type="entry name" value="Ion_channel_UNC-93"/>
</dbReference>
<feature type="transmembrane region" description="Helical" evidence="6">
    <location>
        <begin position="250"/>
        <end position="271"/>
    </location>
</feature>
<keyword evidence="4 6" id="KW-1133">Transmembrane helix</keyword>
<evidence type="ECO:0000313" key="7">
    <source>
        <dbReference type="EMBL" id="VVA22595.1"/>
    </source>
</evidence>
<dbReference type="GO" id="GO:0016020">
    <property type="term" value="C:membrane"/>
    <property type="evidence" value="ECO:0007669"/>
    <property type="project" value="UniProtKB-SubCell"/>
</dbReference>
<feature type="transmembrane region" description="Helical" evidence="6">
    <location>
        <begin position="347"/>
        <end position="374"/>
    </location>
</feature>
<evidence type="ECO:0000256" key="5">
    <source>
        <dbReference type="ARBA" id="ARBA00023136"/>
    </source>
</evidence>
<organism evidence="7 8">
    <name type="scientific">Prunus dulcis</name>
    <name type="common">Almond</name>
    <name type="synonym">Amygdalus dulcis</name>
    <dbReference type="NCBI Taxonomy" id="3755"/>
    <lineage>
        <taxon>Eukaryota</taxon>
        <taxon>Viridiplantae</taxon>
        <taxon>Streptophyta</taxon>
        <taxon>Embryophyta</taxon>
        <taxon>Tracheophyta</taxon>
        <taxon>Spermatophyta</taxon>
        <taxon>Magnoliopsida</taxon>
        <taxon>eudicotyledons</taxon>
        <taxon>Gunneridae</taxon>
        <taxon>Pentapetalae</taxon>
        <taxon>rosids</taxon>
        <taxon>fabids</taxon>
        <taxon>Rosales</taxon>
        <taxon>Rosaceae</taxon>
        <taxon>Amygdaloideae</taxon>
        <taxon>Amygdaleae</taxon>
        <taxon>Prunus</taxon>
    </lineage>
</organism>
<dbReference type="InParanoid" id="A0A5E4F3B4"/>
<sequence length="474" mass="51394">MDSAASHDLEKPLLVDDLPVLKRRSHARDVHILSCAFLLIFLAFGATQNLESTLITEKNLGTTSLGILYLSFAFFSLVASSVVRALGSKNSLILGTTGYWLFIAAHLKPTWCIMVPVSLYLGFASAIIWVEQGTYLTAAARSHARDNGLHEGTIIGNFNGEFWGMFACRQFVGNLLPLVLLRGGTEGNQSDTTLLFTVFLCSMTLGTILMCFLNKRDDEEEKDPHNAESLSLYASLSSLSKSIVAPMFDVRMVLIIPLMAYTGLQQAFVWAEFTKYIVSPMLGVSGVGGAMAVYGAFDAACSLTAGRLTSGLKSITLIVSGGAFVQAVIFLWLLLCYSPSTGILGTINLLIMAALLGIGDGVFNTQLSALIGIFFKDDTEGAFAQLKVWQCSAVALIFFISPYISLQAMLVLMLSAICLSYAAFVYLSQQGEKALSLQVQVQVQAQVPKSYFSSEENQKLLSTVELTECRHGDM</sequence>
<evidence type="ECO:0000313" key="8">
    <source>
        <dbReference type="Proteomes" id="UP000327085"/>
    </source>
</evidence>
<feature type="transmembrane region" description="Helical" evidence="6">
    <location>
        <begin position="277"/>
        <end position="303"/>
    </location>
</feature>
<gene>
    <name evidence="7" type="ORF">ALMOND_2B005725</name>
</gene>
<feature type="transmembrane region" description="Helical" evidence="6">
    <location>
        <begin position="99"/>
        <end position="130"/>
    </location>
</feature>
<dbReference type="CDD" id="cd17338">
    <property type="entry name" value="MFS_unc93_like"/>
    <property type="match status" value="1"/>
</dbReference>
<feature type="transmembrane region" description="Helical" evidence="6">
    <location>
        <begin position="30"/>
        <end position="47"/>
    </location>
</feature>
<dbReference type="OMA" id="KTRRHAG"/>
<keyword evidence="3 6" id="KW-0812">Transmembrane</keyword>
<dbReference type="PANTHER" id="PTHR19444">
    <property type="entry name" value="UNC-93 RELATED"/>
    <property type="match status" value="1"/>
</dbReference>
<dbReference type="SUPFAM" id="SSF103473">
    <property type="entry name" value="MFS general substrate transporter"/>
    <property type="match status" value="1"/>
</dbReference>
<evidence type="ECO:0000256" key="1">
    <source>
        <dbReference type="ARBA" id="ARBA00004141"/>
    </source>
</evidence>
<evidence type="ECO:0000256" key="3">
    <source>
        <dbReference type="ARBA" id="ARBA00022692"/>
    </source>
</evidence>
<dbReference type="InterPro" id="IPR051951">
    <property type="entry name" value="UNC-93_regulatory"/>
</dbReference>
<protein>
    <recommendedName>
        <fullName evidence="9">Major facilitator superfamily protein</fullName>
    </recommendedName>
</protein>
<dbReference type="AlphaFoldDB" id="A0A5E4F3B4"/>
<accession>A0A5E4F3B4</accession>
<comment type="subcellular location">
    <subcellularLocation>
        <location evidence="1">Membrane</location>
        <topology evidence="1">Multi-pass membrane protein</topology>
    </subcellularLocation>
</comment>
<comment type="similarity">
    <text evidence="2">Belongs to the unc-93 family.</text>
</comment>
<reference evidence="8" key="1">
    <citation type="journal article" date="2020" name="Plant J.">
        <title>Transposons played a major role in the diversification between the closely related almond and peach genomes: results from the almond genome sequence.</title>
        <authorList>
            <person name="Alioto T."/>
            <person name="Alexiou K.G."/>
            <person name="Bardil A."/>
            <person name="Barteri F."/>
            <person name="Castanera R."/>
            <person name="Cruz F."/>
            <person name="Dhingra A."/>
            <person name="Duval H."/>
            <person name="Fernandez I Marti A."/>
            <person name="Frias L."/>
            <person name="Galan B."/>
            <person name="Garcia J.L."/>
            <person name="Howad W."/>
            <person name="Gomez-Garrido J."/>
            <person name="Gut M."/>
            <person name="Julca I."/>
            <person name="Morata J."/>
            <person name="Puigdomenech P."/>
            <person name="Ribeca P."/>
            <person name="Rubio Cabetas M.J."/>
            <person name="Vlasova A."/>
            <person name="Wirthensohn M."/>
            <person name="Garcia-Mas J."/>
            <person name="Gabaldon T."/>
            <person name="Casacuberta J.M."/>
            <person name="Arus P."/>
        </authorList>
    </citation>
    <scope>NUCLEOTIDE SEQUENCE [LARGE SCALE GENOMIC DNA]</scope>
    <source>
        <strain evidence="8">cv. Texas</strain>
    </source>
</reference>
<proteinExistence type="inferred from homology"/>
<dbReference type="GO" id="GO:0055075">
    <property type="term" value="P:potassium ion homeostasis"/>
    <property type="evidence" value="ECO:0007669"/>
    <property type="project" value="InterPro"/>
</dbReference>